<name>A0ABU7QTV3_9FLAO</name>
<comment type="caution">
    <text evidence="1">The sequence shown here is derived from an EMBL/GenBank/DDBJ whole genome shotgun (WGS) entry which is preliminary data.</text>
</comment>
<organism evidence="1 2">
    <name type="scientific">Chryseobacterium arthrosphaerae</name>
    <dbReference type="NCBI Taxonomy" id="651561"/>
    <lineage>
        <taxon>Bacteria</taxon>
        <taxon>Pseudomonadati</taxon>
        <taxon>Bacteroidota</taxon>
        <taxon>Flavobacteriia</taxon>
        <taxon>Flavobacteriales</taxon>
        <taxon>Weeksellaceae</taxon>
        <taxon>Chryseobacterium group</taxon>
        <taxon>Chryseobacterium</taxon>
    </lineage>
</organism>
<dbReference type="EMBL" id="JAZGJU010000002">
    <property type="protein sequence ID" value="MEE6126022.1"/>
    <property type="molecule type" value="Genomic_DNA"/>
</dbReference>
<evidence type="ECO:0000313" key="2">
    <source>
        <dbReference type="Proteomes" id="UP001350005"/>
    </source>
</evidence>
<evidence type="ECO:0000313" key="1">
    <source>
        <dbReference type="EMBL" id="MEE6126022.1"/>
    </source>
</evidence>
<reference evidence="1 2" key="1">
    <citation type="submission" date="2024-01" db="EMBL/GenBank/DDBJ databases">
        <title>Whole genome of Chryseobacterium arthrosphaerae NNCa 2741.</title>
        <authorList>
            <person name="Boriskina E.V."/>
            <person name="Gordinskaya N.A."/>
            <person name="Kropotov V.S."/>
            <person name="Alekseeva A.E."/>
            <person name="Makhova M.A."/>
            <person name="Kryazhev D.V."/>
            <person name="Shkurkina I.S."/>
        </authorList>
    </citation>
    <scope>NUCLEOTIDE SEQUENCE [LARGE SCALE GENOMIC DNA]</scope>
    <source>
        <strain evidence="1 2">NNCa 2741</strain>
    </source>
</reference>
<dbReference type="RefSeq" id="WP_120230685.1">
    <property type="nucleotide sequence ID" value="NZ_JAZGJU010000002.1"/>
</dbReference>
<sequence length="403" mass="47282">MVHPLKCKRCGDYRFIEFAGVNFNDADNKKGFGIKIPFYLCKSCGDRESILPGDNFMKFRDEMIGEIKEGEFFEMPLKYVFSKLDTEKRFKRYDHLGFQYDPLDYYIIPGLYRPEDDGYLTPVFFDKDLLIYYNGHPDYSVKFTSFSSCNIYFKGEPLFSWGFGINRNGKLFKWLGDLDEDFRDEDMKPHLKRFQASNVPSDHEVFSKFYLSQNPYSPDDAFQNSDNETRLFYLKNQFNSEIRDKFGIDLTKVDVSKLSEYYKPPIMEEREQVFSAFLSLNKYLVENIQDQSLREILKKSGLADEDLVNKEGRKLGSLKLLSLFIERVLLKSDAETLIAPLFVLNDLRQLHGHLSDSSFVKRYNSCKQRLGLQETATDLEVFKALVKKLNEFYEIIIDKKDVD</sequence>
<proteinExistence type="predicted"/>
<protein>
    <submittedName>
        <fullName evidence="1">Uncharacterized protein</fullName>
    </submittedName>
</protein>
<accession>A0ABU7QTV3</accession>
<dbReference type="Proteomes" id="UP001350005">
    <property type="component" value="Unassembled WGS sequence"/>
</dbReference>
<gene>
    <name evidence="1" type="ORF">V2E39_01335</name>
</gene>
<keyword evidence="2" id="KW-1185">Reference proteome</keyword>